<sequence>MDPIALQRQLRNNSNDLLSFCEELKQWGAEMKRKDESLQSGNEDDTNIPLPRSKVIKTVAKSDKPELETKKEKPKHSKRIESSDYSAWEKFDVEAACAKLDEEKPEEYDSNELTDEYDEDAQSEAIYEKEKGNKYVKQQKWDEAIKCYTKAIECYGYDPIFYANRALCYLKKQRYQEAETDCTTALRLDKTYVKAYQRRAAAREALNQLSEAHGDLLKVFDYEPNNKESKAALMKLEKKLETFNKEVCTKKPEIQKPKSKFTISRQERKELKSLTNSASSSSTTANKTIIQEDKNKSGNQTDRNSDSKCSEEIKISTYWPSGNEVELVEKVYKPPHLRSKKPLKRVNIVDVDGINLDFSSEINHAKKDLKEECATAQPWPLPNVSSNVIKCDEFKVIERKIESDKHDIKEKVKTESKFSKERSNNKIISSTNKNINEVNEFNLTVPQTSVQFNSDWRLLKNNPESRFKYLKQVNPQKFATIFKESLDCDIFSGIIHTLAETFIKKNLPVYNYLLELCEVKRFSMLTMFMSDEDKKSLLKLADHMRLDDSLVKANIDNLMHKYGL</sequence>
<keyword evidence="2" id="KW-0802">TPR repeat</keyword>
<evidence type="ECO:0000256" key="2">
    <source>
        <dbReference type="ARBA" id="ARBA00022803"/>
    </source>
</evidence>
<dbReference type="Gene3D" id="1.25.40.10">
    <property type="entry name" value="Tetratricopeptide repeat domain"/>
    <property type="match status" value="1"/>
</dbReference>
<evidence type="ECO:0000259" key="6">
    <source>
        <dbReference type="Pfam" id="PF13877"/>
    </source>
</evidence>
<protein>
    <recommendedName>
        <fullName evidence="4">RNA polymerase II-associated protein 3</fullName>
    </recommendedName>
</protein>
<evidence type="ECO:0000256" key="5">
    <source>
        <dbReference type="SAM" id="MobiDB-lite"/>
    </source>
</evidence>
<keyword evidence="1" id="KW-0677">Repeat</keyword>
<dbReference type="Pfam" id="PF00515">
    <property type="entry name" value="TPR_1"/>
    <property type="match status" value="1"/>
</dbReference>
<dbReference type="AlphaFoldDB" id="A0A8K0D6T9"/>
<keyword evidence="8" id="KW-1185">Reference proteome</keyword>
<evidence type="ECO:0000313" key="8">
    <source>
        <dbReference type="Proteomes" id="UP000801492"/>
    </source>
</evidence>
<comment type="caution">
    <text evidence="7">The sequence shown here is derived from an EMBL/GenBank/DDBJ whole genome shotgun (WGS) entry which is preliminary data.</text>
</comment>
<organism evidence="7 8">
    <name type="scientific">Ignelater luminosus</name>
    <name type="common">Cucubano</name>
    <name type="synonym">Pyrophorus luminosus</name>
    <dbReference type="NCBI Taxonomy" id="2038154"/>
    <lineage>
        <taxon>Eukaryota</taxon>
        <taxon>Metazoa</taxon>
        <taxon>Ecdysozoa</taxon>
        <taxon>Arthropoda</taxon>
        <taxon>Hexapoda</taxon>
        <taxon>Insecta</taxon>
        <taxon>Pterygota</taxon>
        <taxon>Neoptera</taxon>
        <taxon>Endopterygota</taxon>
        <taxon>Coleoptera</taxon>
        <taxon>Polyphaga</taxon>
        <taxon>Elateriformia</taxon>
        <taxon>Elateroidea</taxon>
        <taxon>Elateridae</taxon>
        <taxon>Agrypninae</taxon>
        <taxon>Pyrophorini</taxon>
        <taxon>Ignelater</taxon>
    </lineage>
</organism>
<feature type="region of interest" description="Disordered" evidence="5">
    <location>
        <begin position="258"/>
        <end position="309"/>
    </location>
</feature>
<evidence type="ECO:0000256" key="4">
    <source>
        <dbReference type="ARBA" id="ARBA00040133"/>
    </source>
</evidence>
<feature type="domain" description="RNA-polymerase II-associated protein 3-like C-terminal" evidence="6">
    <location>
        <begin position="446"/>
        <end position="534"/>
    </location>
</feature>
<dbReference type="PANTHER" id="PTHR46423">
    <property type="entry name" value="RNA POLYMERASE II-ASSOCIATED PROTEIN 3"/>
    <property type="match status" value="1"/>
</dbReference>
<dbReference type="EMBL" id="VTPC01002111">
    <property type="protein sequence ID" value="KAF2900575.1"/>
    <property type="molecule type" value="Genomic_DNA"/>
</dbReference>
<evidence type="ECO:0000256" key="3">
    <source>
        <dbReference type="ARBA" id="ARBA00038275"/>
    </source>
</evidence>
<proteinExistence type="inferred from homology"/>
<dbReference type="InterPro" id="IPR051966">
    <property type="entry name" value="RPAP3"/>
</dbReference>
<feature type="compositionally biased region" description="Basic and acidic residues" evidence="5">
    <location>
        <begin position="60"/>
        <end position="71"/>
    </location>
</feature>
<evidence type="ECO:0000313" key="7">
    <source>
        <dbReference type="EMBL" id="KAF2900575.1"/>
    </source>
</evidence>
<feature type="compositionally biased region" description="Low complexity" evidence="5">
    <location>
        <begin position="273"/>
        <end position="288"/>
    </location>
</feature>
<comment type="similarity">
    <text evidence="3">Belongs to the RPAP3 family.</text>
</comment>
<dbReference type="Pfam" id="PF13877">
    <property type="entry name" value="RPAP3_C"/>
    <property type="match status" value="1"/>
</dbReference>
<feature type="region of interest" description="Disordered" evidence="5">
    <location>
        <begin position="31"/>
        <end position="82"/>
    </location>
</feature>
<dbReference type="InterPro" id="IPR011990">
    <property type="entry name" value="TPR-like_helical_dom_sf"/>
</dbReference>
<accession>A0A8K0D6T9</accession>
<dbReference type="SUPFAM" id="SSF48452">
    <property type="entry name" value="TPR-like"/>
    <property type="match status" value="1"/>
</dbReference>
<gene>
    <name evidence="7" type="ORF">ILUMI_05617</name>
</gene>
<reference evidence="7" key="1">
    <citation type="submission" date="2019-08" db="EMBL/GenBank/DDBJ databases">
        <title>The genome of the North American firefly Photinus pyralis.</title>
        <authorList>
            <consortium name="Photinus pyralis genome working group"/>
            <person name="Fallon T.R."/>
            <person name="Sander Lower S.E."/>
            <person name="Weng J.-K."/>
        </authorList>
    </citation>
    <scope>NUCLEOTIDE SEQUENCE</scope>
    <source>
        <strain evidence="7">TRF0915ILg1</strain>
        <tissue evidence="7">Whole body</tissue>
    </source>
</reference>
<dbReference type="InterPro" id="IPR025986">
    <property type="entry name" value="RPAP3-like_C"/>
</dbReference>
<dbReference type="Proteomes" id="UP000801492">
    <property type="component" value="Unassembled WGS sequence"/>
</dbReference>
<dbReference type="PANTHER" id="PTHR46423:SF1">
    <property type="entry name" value="RNA POLYMERASE II-ASSOCIATED PROTEIN 3"/>
    <property type="match status" value="1"/>
</dbReference>
<dbReference type="OrthoDB" id="2942533at2759"/>
<dbReference type="SMART" id="SM00028">
    <property type="entry name" value="TPR"/>
    <property type="match status" value="3"/>
</dbReference>
<dbReference type="InterPro" id="IPR019734">
    <property type="entry name" value="TPR_rpt"/>
</dbReference>
<evidence type="ECO:0000256" key="1">
    <source>
        <dbReference type="ARBA" id="ARBA00022737"/>
    </source>
</evidence>
<name>A0A8K0D6T9_IGNLU</name>
<dbReference type="GO" id="GO:0101031">
    <property type="term" value="C:protein folding chaperone complex"/>
    <property type="evidence" value="ECO:0007669"/>
    <property type="project" value="TreeGrafter"/>
</dbReference>